<organism evidence="2 3">
    <name type="scientific">Staphylotrichum longicolle</name>
    <dbReference type="NCBI Taxonomy" id="669026"/>
    <lineage>
        <taxon>Eukaryota</taxon>
        <taxon>Fungi</taxon>
        <taxon>Dikarya</taxon>
        <taxon>Ascomycota</taxon>
        <taxon>Pezizomycotina</taxon>
        <taxon>Sordariomycetes</taxon>
        <taxon>Sordariomycetidae</taxon>
        <taxon>Sordariales</taxon>
        <taxon>Chaetomiaceae</taxon>
        <taxon>Staphylotrichum</taxon>
    </lineage>
</organism>
<evidence type="ECO:0000313" key="3">
    <source>
        <dbReference type="Proteomes" id="UP001197093"/>
    </source>
</evidence>
<feature type="compositionally biased region" description="Basic and acidic residues" evidence="1">
    <location>
        <begin position="126"/>
        <end position="142"/>
    </location>
</feature>
<dbReference type="EMBL" id="JAHCVI010000002">
    <property type="protein sequence ID" value="KAG7288612.1"/>
    <property type="molecule type" value="Genomic_DNA"/>
</dbReference>
<dbReference type="Proteomes" id="UP001197093">
    <property type="component" value="Unassembled WGS sequence"/>
</dbReference>
<sequence length="373" mass="41242">MSARHVSGPGAAVWEGSSSSSSSETQHEYPHQYQSDYQHQHHQHHQQHQFQPQVRDELAIPRPHSPRSTDDTPLRETSDTLSPGRTVDRLVRKLSKQRLQSSRPSHRQPPPPPPQQQQPPTPATRETPELRRFREWARRELFDPPPQQPQVPEPPAVDYALPWLSLPTHNVGEPIEIDEAYANPTGAASEPPEDRRLLDVRRPRRQPSGQLRPGDRRVEDMIANGDQCNVRSEPPPSMPPPPPTRPAAATPAFIEPDPDCAMPELEFDDHHADDGGIPGLPPRDAEGSTTALRYTSGPGGIRKYTVGGVALRYRLSADAALRCANVVRSRPRMRKRTKTRHGSAASSAITSAVTSPTMSSAPSPPLPATHLPL</sequence>
<feature type="compositionally biased region" description="Low complexity" evidence="1">
    <location>
        <begin position="343"/>
        <end position="361"/>
    </location>
</feature>
<feature type="compositionally biased region" description="Pro residues" evidence="1">
    <location>
        <begin position="143"/>
        <end position="155"/>
    </location>
</feature>
<accession>A0AAD4EW78</accession>
<feature type="region of interest" description="Disordered" evidence="1">
    <location>
        <begin position="1"/>
        <end position="157"/>
    </location>
</feature>
<keyword evidence="3" id="KW-1185">Reference proteome</keyword>
<comment type="caution">
    <text evidence="2">The sequence shown here is derived from an EMBL/GenBank/DDBJ whole genome shotgun (WGS) entry which is preliminary data.</text>
</comment>
<protein>
    <submittedName>
        <fullName evidence="2">Uncharacterized protein</fullName>
    </submittedName>
</protein>
<feature type="compositionally biased region" description="Basic residues" evidence="1">
    <location>
        <begin position="329"/>
        <end position="341"/>
    </location>
</feature>
<feature type="compositionally biased region" description="Pro residues" evidence="1">
    <location>
        <begin position="233"/>
        <end position="245"/>
    </location>
</feature>
<dbReference type="AlphaFoldDB" id="A0AAD4EW78"/>
<feature type="compositionally biased region" description="Pro residues" evidence="1">
    <location>
        <begin position="107"/>
        <end position="122"/>
    </location>
</feature>
<feature type="region of interest" description="Disordered" evidence="1">
    <location>
        <begin position="175"/>
        <end position="299"/>
    </location>
</feature>
<evidence type="ECO:0000256" key="1">
    <source>
        <dbReference type="SAM" id="MobiDB-lite"/>
    </source>
</evidence>
<gene>
    <name evidence="2" type="ORF">NEMBOFW57_004966</name>
</gene>
<feature type="region of interest" description="Disordered" evidence="1">
    <location>
        <begin position="329"/>
        <end position="373"/>
    </location>
</feature>
<proteinExistence type="predicted"/>
<feature type="compositionally biased region" description="Basic and acidic residues" evidence="1">
    <location>
        <begin position="192"/>
        <end position="201"/>
    </location>
</feature>
<reference evidence="2" key="1">
    <citation type="submission" date="2023-02" db="EMBL/GenBank/DDBJ databases">
        <authorList>
            <person name="Palmer J.M."/>
        </authorList>
    </citation>
    <scope>NUCLEOTIDE SEQUENCE</scope>
    <source>
        <strain evidence="2">FW57</strain>
    </source>
</reference>
<name>A0AAD4EW78_9PEZI</name>
<evidence type="ECO:0000313" key="2">
    <source>
        <dbReference type="EMBL" id="KAG7288612.1"/>
    </source>
</evidence>
<feature type="compositionally biased region" description="Basic and acidic residues" evidence="1">
    <location>
        <begin position="67"/>
        <end position="78"/>
    </location>
</feature>